<organism evidence="2 3">
    <name type="scientific">Thalassiosira oceanica</name>
    <name type="common">Marine diatom</name>
    <dbReference type="NCBI Taxonomy" id="159749"/>
    <lineage>
        <taxon>Eukaryota</taxon>
        <taxon>Sar</taxon>
        <taxon>Stramenopiles</taxon>
        <taxon>Ochrophyta</taxon>
        <taxon>Bacillariophyta</taxon>
        <taxon>Coscinodiscophyceae</taxon>
        <taxon>Thalassiosirophycidae</taxon>
        <taxon>Thalassiosirales</taxon>
        <taxon>Thalassiosiraceae</taxon>
        <taxon>Thalassiosira</taxon>
    </lineage>
</organism>
<sequence>MNDKQAGGFTISDLSQQVKSDYTEQVNESKPVGSALITTSSHRYLNYNYDTNKTHLNEAPFGRTDDDNEPGSELPPHDRKRYDVSTFPSESRSFLASRSTIYLSATRAGSSRDRWTCEKEISMIMMRGRIGDLKASATIVAQVSSLVGDARATVIESGVAGRATGDPPWTGRPDADWQARTSGQPQLASS</sequence>
<dbReference type="EMBL" id="AGNL01021139">
    <property type="protein sequence ID" value="EJK60407.1"/>
    <property type="molecule type" value="Genomic_DNA"/>
</dbReference>
<comment type="caution">
    <text evidence="2">The sequence shown here is derived from an EMBL/GenBank/DDBJ whole genome shotgun (WGS) entry which is preliminary data.</text>
</comment>
<proteinExistence type="predicted"/>
<dbReference type="AlphaFoldDB" id="K0SPT7"/>
<accession>K0SPT7</accession>
<feature type="compositionally biased region" description="Polar residues" evidence="1">
    <location>
        <begin position="12"/>
        <end position="28"/>
    </location>
</feature>
<protein>
    <submittedName>
        <fullName evidence="2">Uncharacterized protein</fullName>
    </submittedName>
</protein>
<feature type="region of interest" description="Disordered" evidence="1">
    <location>
        <begin position="58"/>
        <end position="84"/>
    </location>
</feature>
<feature type="region of interest" description="Disordered" evidence="1">
    <location>
        <begin position="1"/>
        <end position="35"/>
    </location>
</feature>
<evidence type="ECO:0000256" key="1">
    <source>
        <dbReference type="SAM" id="MobiDB-lite"/>
    </source>
</evidence>
<evidence type="ECO:0000313" key="2">
    <source>
        <dbReference type="EMBL" id="EJK60407.1"/>
    </source>
</evidence>
<gene>
    <name evidence="2" type="ORF">THAOC_19248</name>
</gene>
<feature type="region of interest" description="Disordered" evidence="1">
    <location>
        <begin position="158"/>
        <end position="190"/>
    </location>
</feature>
<dbReference type="Proteomes" id="UP000266841">
    <property type="component" value="Unassembled WGS sequence"/>
</dbReference>
<evidence type="ECO:0000313" key="3">
    <source>
        <dbReference type="Proteomes" id="UP000266841"/>
    </source>
</evidence>
<dbReference type="eggNOG" id="ENOG502QQDI">
    <property type="taxonomic scope" value="Eukaryota"/>
</dbReference>
<reference evidence="2 3" key="1">
    <citation type="journal article" date="2012" name="Genome Biol.">
        <title>Genome and low-iron response of an oceanic diatom adapted to chronic iron limitation.</title>
        <authorList>
            <person name="Lommer M."/>
            <person name="Specht M."/>
            <person name="Roy A.S."/>
            <person name="Kraemer L."/>
            <person name="Andreson R."/>
            <person name="Gutowska M.A."/>
            <person name="Wolf J."/>
            <person name="Bergner S.V."/>
            <person name="Schilhabel M.B."/>
            <person name="Klostermeier U.C."/>
            <person name="Beiko R.G."/>
            <person name="Rosenstiel P."/>
            <person name="Hippler M."/>
            <person name="Laroche J."/>
        </authorList>
    </citation>
    <scope>NUCLEOTIDE SEQUENCE [LARGE SCALE GENOMIC DNA]</scope>
    <source>
        <strain evidence="2 3">CCMP1005</strain>
    </source>
</reference>
<keyword evidence="3" id="KW-1185">Reference proteome</keyword>
<name>K0SPT7_THAOC</name>
<feature type="compositionally biased region" description="Polar residues" evidence="1">
    <location>
        <begin position="179"/>
        <end position="190"/>
    </location>
</feature>